<organism evidence="1">
    <name type="scientific">Oceanithermus profundus</name>
    <dbReference type="NCBI Taxonomy" id="187137"/>
    <lineage>
        <taxon>Bacteria</taxon>
        <taxon>Thermotogati</taxon>
        <taxon>Deinococcota</taxon>
        <taxon>Deinococci</taxon>
        <taxon>Thermales</taxon>
        <taxon>Thermaceae</taxon>
        <taxon>Oceanithermus</taxon>
    </lineage>
</organism>
<accession>A0A7C4V4K6</accession>
<dbReference type="Proteomes" id="UP000885759">
    <property type="component" value="Unassembled WGS sequence"/>
</dbReference>
<dbReference type="EMBL" id="DRPZ01000041">
    <property type="protein sequence ID" value="HGY08707.1"/>
    <property type="molecule type" value="Genomic_DNA"/>
</dbReference>
<protein>
    <submittedName>
        <fullName evidence="1">Uncharacterized protein</fullName>
    </submittedName>
</protein>
<evidence type="ECO:0000313" key="1">
    <source>
        <dbReference type="EMBL" id="HGY08707.1"/>
    </source>
</evidence>
<proteinExistence type="predicted"/>
<comment type="caution">
    <text evidence="1">The sequence shown here is derived from an EMBL/GenBank/DDBJ whole genome shotgun (WGS) entry which is preliminary data.</text>
</comment>
<dbReference type="AlphaFoldDB" id="A0A7C4V4K6"/>
<gene>
    <name evidence="1" type="ORF">ENK37_01440</name>
</gene>
<name>A0A7C4V4K6_9DEIN</name>
<reference evidence="1" key="1">
    <citation type="journal article" date="2020" name="mSystems">
        <title>Genome- and Community-Level Interaction Insights into Carbon Utilization and Element Cycling Functions of Hydrothermarchaeota in Hydrothermal Sediment.</title>
        <authorList>
            <person name="Zhou Z."/>
            <person name="Liu Y."/>
            <person name="Xu W."/>
            <person name="Pan J."/>
            <person name="Luo Z.H."/>
            <person name="Li M."/>
        </authorList>
    </citation>
    <scope>NUCLEOTIDE SEQUENCE [LARGE SCALE GENOMIC DNA]</scope>
    <source>
        <strain evidence="1">HyVt-570</strain>
    </source>
</reference>
<sequence>MKRSSKRSNAWRFEIEVSRPEGGSLCIKLRESDKHEIRFTSWEAFYRYLSDRFPEWLGYLR</sequence>